<dbReference type="RefSeq" id="WP_120061362.1">
    <property type="nucleotide sequence ID" value="NZ_QYRP01000002.1"/>
</dbReference>
<feature type="DNA-binding region" description="H-T-H motif" evidence="2">
    <location>
        <begin position="47"/>
        <end position="66"/>
    </location>
</feature>
<feature type="domain" description="HTH tetR-type" evidence="3">
    <location>
        <begin position="23"/>
        <end position="84"/>
    </location>
</feature>
<dbReference type="PANTHER" id="PTHR30055">
    <property type="entry name" value="HTH-TYPE TRANSCRIPTIONAL REGULATOR RUTR"/>
    <property type="match status" value="1"/>
</dbReference>
<dbReference type="GO" id="GO:0000976">
    <property type="term" value="F:transcription cis-regulatory region binding"/>
    <property type="evidence" value="ECO:0007669"/>
    <property type="project" value="TreeGrafter"/>
</dbReference>
<dbReference type="PROSITE" id="PS50977">
    <property type="entry name" value="HTH_TETR_2"/>
    <property type="match status" value="1"/>
</dbReference>
<evidence type="ECO:0000256" key="1">
    <source>
        <dbReference type="ARBA" id="ARBA00023125"/>
    </source>
</evidence>
<dbReference type="InterPro" id="IPR036271">
    <property type="entry name" value="Tet_transcr_reg_TetR-rel_C_sf"/>
</dbReference>
<dbReference type="GO" id="GO:0003700">
    <property type="term" value="F:DNA-binding transcription factor activity"/>
    <property type="evidence" value="ECO:0007669"/>
    <property type="project" value="TreeGrafter"/>
</dbReference>
<dbReference type="InterPro" id="IPR050109">
    <property type="entry name" value="HTH-type_TetR-like_transc_reg"/>
</dbReference>
<evidence type="ECO:0000259" key="3">
    <source>
        <dbReference type="PROSITE" id="PS50977"/>
    </source>
</evidence>
<dbReference type="EMBL" id="QYRP01000002">
    <property type="protein sequence ID" value="RJS47397.1"/>
    <property type="molecule type" value="Genomic_DNA"/>
</dbReference>
<dbReference type="InterPro" id="IPR001647">
    <property type="entry name" value="HTH_TetR"/>
</dbReference>
<gene>
    <name evidence="4" type="ORF">D4739_15035</name>
</gene>
<evidence type="ECO:0000256" key="2">
    <source>
        <dbReference type="PROSITE-ProRule" id="PRU00335"/>
    </source>
</evidence>
<dbReference type="Proteomes" id="UP000276542">
    <property type="component" value="Unassembled WGS sequence"/>
</dbReference>
<proteinExistence type="predicted"/>
<dbReference type="OrthoDB" id="4542604at2"/>
<protein>
    <submittedName>
        <fullName evidence="4">TetR/AcrR family transcriptional regulator</fullName>
    </submittedName>
</protein>
<name>A0A3A5HI59_9ACTN</name>
<keyword evidence="5" id="KW-1185">Reference proteome</keyword>
<comment type="caution">
    <text evidence="4">The sequence shown here is derived from an EMBL/GenBank/DDBJ whole genome shotgun (WGS) entry which is preliminary data.</text>
</comment>
<dbReference type="Gene3D" id="1.10.357.10">
    <property type="entry name" value="Tetracycline Repressor, domain 2"/>
    <property type="match status" value="1"/>
</dbReference>
<dbReference type="SUPFAM" id="SSF46689">
    <property type="entry name" value="Homeodomain-like"/>
    <property type="match status" value="1"/>
</dbReference>
<evidence type="ECO:0000313" key="5">
    <source>
        <dbReference type="Proteomes" id="UP000276542"/>
    </source>
</evidence>
<dbReference type="PANTHER" id="PTHR30055:SF243">
    <property type="entry name" value="HTH-TYPE TRANSCRIPTIONAL REGULATOR RV1816"/>
    <property type="match status" value="1"/>
</dbReference>
<dbReference type="SUPFAM" id="SSF48498">
    <property type="entry name" value="Tetracyclin repressor-like, C-terminal domain"/>
    <property type="match status" value="1"/>
</dbReference>
<keyword evidence="1 2" id="KW-0238">DNA-binding</keyword>
<accession>A0A3A5HI59</accession>
<dbReference type="Pfam" id="PF00440">
    <property type="entry name" value="TetR_N"/>
    <property type="match status" value="1"/>
</dbReference>
<dbReference type="InterPro" id="IPR009057">
    <property type="entry name" value="Homeodomain-like_sf"/>
</dbReference>
<dbReference type="AlphaFoldDB" id="A0A3A5HI59"/>
<reference evidence="5" key="1">
    <citation type="submission" date="2018-09" db="EMBL/GenBank/DDBJ databases">
        <authorList>
            <person name="Zhu H."/>
        </authorList>
    </citation>
    <scope>NUCLEOTIDE SEQUENCE [LARGE SCALE GENOMIC DNA]</scope>
    <source>
        <strain evidence="5">K1W22B-1</strain>
    </source>
</reference>
<organism evidence="4 5">
    <name type="scientific">Nocardioides cavernaquae</name>
    <dbReference type="NCBI Taxonomy" id="2321396"/>
    <lineage>
        <taxon>Bacteria</taxon>
        <taxon>Bacillati</taxon>
        <taxon>Actinomycetota</taxon>
        <taxon>Actinomycetes</taxon>
        <taxon>Propionibacteriales</taxon>
        <taxon>Nocardioidaceae</taxon>
        <taxon>Nocardioides</taxon>
    </lineage>
</organism>
<evidence type="ECO:0000313" key="4">
    <source>
        <dbReference type="EMBL" id="RJS47397.1"/>
    </source>
</evidence>
<sequence>MTDSSRETPPVDGRSVRWEQHKRERRAKIIQAAIEVTEEHPPATDIHVHLIARRAGIGRPAVYRHFEDRADLDRAVQKRALEMLYEAVAEPDAFDGSVHEVIHRAIRRYVEWAHAHRALHRLAVRELPGRIDNPLRNAIRGMSVGMRPVLLSGAEAIGAALDEDDEATVDLIVFGTASQIVSAVRLWLARGDDRKPAPEALATRLAEVLWYQLDGMARKRGAVLDPALPFSEIVARLDGQVFGTGAGAESPEN</sequence>